<accession>A0A7W2TUX8</accession>
<evidence type="ECO:0000313" key="3">
    <source>
        <dbReference type="EMBL" id="MBA6412419.1"/>
    </source>
</evidence>
<organism evidence="3 4">
    <name type="scientific">Sediminihaliea albiluteola</name>
    <dbReference type="NCBI Taxonomy" id="2758564"/>
    <lineage>
        <taxon>Bacteria</taxon>
        <taxon>Pseudomonadati</taxon>
        <taxon>Pseudomonadota</taxon>
        <taxon>Gammaproteobacteria</taxon>
        <taxon>Cellvibrionales</taxon>
        <taxon>Halieaceae</taxon>
        <taxon>Sediminihaliea</taxon>
    </lineage>
</organism>
<evidence type="ECO:0000256" key="1">
    <source>
        <dbReference type="SAM" id="Coils"/>
    </source>
</evidence>
<sequence length="434" mass="47658">MRARWILFGLLIALSPAFAQAEVSAAQLEQLRAEFSALAQRLQVLEAENAELKALVEQGALQEEPSAQQVVAATSSLSAAQPAAKPSAGPEHWTDRFSLSGDFRYRYQEVKVDDMAGRDRHRIRARAELKARLDHGLTVATGFSTGGDNPLSANQTLGSGGTKKDLHLSLAYVQWQPNEQWSLSAGKIHNPFYRPEKTGLLWDGDYKLEGFSAQWSNDLLFANAAMHLLESDNKGGNQQATWGLQGGVNLSLGPVDLKTGLGYFDLPVKGKESFYGDVDDFYGNSFVCGGSQAPSSCIYQYDYRQLEWFVDMGFDLANLPVKLYADVVNNRAVDELDMGWLVGVKLGKASLPGSWQLGYEYLDLEADAVLALLSDSDFAGGGSDGKGHKFFGIYAPYRNVQFKLSYYPGNEKGVDLADESIEIDRLVFDASIKY</sequence>
<protein>
    <submittedName>
        <fullName evidence="3">Putative porin</fullName>
    </submittedName>
</protein>
<dbReference type="InterPro" id="IPR032638">
    <property type="entry name" value="Porin_5"/>
</dbReference>
<gene>
    <name evidence="3" type="ORF">H2508_04785</name>
</gene>
<evidence type="ECO:0000256" key="2">
    <source>
        <dbReference type="SAM" id="SignalP"/>
    </source>
</evidence>
<keyword evidence="4" id="KW-1185">Reference proteome</keyword>
<keyword evidence="1" id="KW-0175">Coiled coil</keyword>
<dbReference type="Proteomes" id="UP000539350">
    <property type="component" value="Unassembled WGS sequence"/>
</dbReference>
<reference evidence="3 4" key="1">
    <citation type="submission" date="2020-07" db="EMBL/GenBank/DDBJ databases">
        <title>Halieaceae bacterium, F7430, whole genome shotgun sequencing project.</title>
        <authorList>
            <person name="Jiang S."/>
            <person name="Liu Z.W."/>
            <person name="Du Z.J."/>
        </authorList>
    </citation>
    <scope>NUCLEOTIDE SEQUENCE [LARGE SCALE GENOMIC DNA]</scope>
    <source>
        <strain evidence="3 4">F7430</strain>
    </source>
</reference>
<evidence type="ECO:0000313" key="4">
    <source>
        <dbReference type="Proteomes" id="UP000539350"/>
    </source>
</evidence>
<feature type="chain" id="PRO_5030684306" evidence="2">
    <location>
        <begin position="22"/>
        <end position="434"/>
    </location>
</feature>
<dbReference type="SUPFAM" id="SSF56935">
    <property type="entry name" value="Porins"/>
    <property type="match status" value="1"/>
</dbReference>
<feature type="coiled-coil region" evidence="1">
    <location>
        <begin position="28"/>
        <end position="62"/>
    </location>
</feature>
<feature type="signal peptide" evidence="2">
    <location>
        <begin position="1"/>
        <end position="21"/>
    </location>
</feature>
<proteinExistence type="predicted"/>
<dbReference type="Pfam" id="PF16930">
    <property type="entry name" value="Porin_5"/>
    <property type="match status" value="2"/>
</dbReference>
<name>A0A7W2TUX8_9GAMM</name>
<dbReference type="AlphaFoldDB" id="A0A7W2TUX8"/>
<dbReference type="EMBL" id="JACFXU010000013">
    <property type="protein sequence ID" value="MBA6412419.1"/>
    <property type="molecule type" value="Genomic_DNA"/>
</dbReference>
<comment type="caution">
    <text evidence="3">The sequence shown here is derived from an EMBL/GenBank/DDBJ whole genome shotgun (WGS) entry which is preliminary data.</text>
</comment>
<keyword evidence="2" id="KW-0732">Signal</keyword>
<dbReference type="RefSeq" id="WP_182169377.1">
    <property type="nucleotide sequence ID" value="NZ_JACFXU010000013.1"/>
</dbReference>